<dbReference type="EMBL" id="BK068101">
    <property type="protein sequence ID" value="DBA55570.1"/>
    <property type="molecule type" value="Genomic_DNA"/>
</dbReference>
<sequence>MRREDIAKASWLNRELEAVEKALKACAVEFIIPDMCGFSKVELKEEAMCVVKTALRTYADKLKSEIESL</sequence>
<name>A0AAT9JC84_9CAUD</name>
<reference evidence="1" key="2">
    <citation type="submission" date="2024-05" db="EMBL/GenBank/DDBJ databases">
        <authorList>
            <person name="Matrishin C.B."/>
            <person name="Kauffman K.M."/>
        </authorList>
    </citation>
    <scope>NUCLEOTIDE SEQUENCE</scope>
</reference>
<proteinExistence type="predicted"/>
<protein>
    <submittedName>
        <fullName evidence="1">Uncharacterized protein</fullName>
    </submittedName>
</protein>
<evidence type="ECO:0000313" key="1">
    <source>
        <dbReference type="EMBL" id="DBA55570.1"/>
    </source>
</evidence>
<accession>A0AAT9JC84</accession>
<organism evidence="1">
    <name type="scientific">Porphyromonas phage phage020a_SJD2</name>
    <dbReference type="NCBI Taxonomy" id="3154110"/>
    <lineage>
        <taxon>Viruses</taxon>
        <taxon>Duplodnaviria</taxon>
        <taxon>Heunggongvirae</taxon>
        <taxon>Uroviricota</taxon>
        <taxon>Caudoviricetes</taxon>
        <taxon>Nixviridae</taxon>
        <taxon>Schifferlevirus</taxon>
        <taxon>Schifferlevirus pging00N</taxon>
    </lineage>
</organism>
<reference evidence="1" key="1">
    <citation type="journal article" date="2023" name="Microbiome">
        <title>Phages are unrecognized players in the ecology of the oral pathogen Porphyromonas gingivalis.</title>
        <authorList>
            <person name="Matrishin C.B."/>
            <person name="Haase E.M."/>
            <person name="Dewhirst F.E."/>
            <person name="Mark Welch J.L."/>
            <person name="Miranda-Sanchez F."/>
            <person name="Chen T."/>
            <person name="MacFarland D.C."/>
            <person name="Kauffman K.M."/>
        </authorList>
    </citation>
    <scope>NUCLEOTIDE SEQUENCE</scope>
</reference>